<evidence type="ECO:0008006" key="3">
    <source>
        <dbReference type="Google" id="ProtNLM"/>
    </source>
</evidence>
<gene>
    <name evidence="1" type="ORF">ACFQ21_21125</name>
</gene>
<name>A0ABW3K8D2_9BACT</name>
<evidence type="ECO:0000313" key="2">
    <source>
        <dbReference type="Proteomes" id="UP001597112"/>
    </source>
</evidence>
<reference evidence="2" key="1">
    <citation type="journal article" date="2019" name="Int. J. Syst. Evol. Microbiol.">
        <title>The Global Catalogue of Microorganisms (GCM) 10K type strain sequencing project: providing services to taxonomists for standard genome sequencing and annotation.</title>
        <authorList>
            <consortium name="The Broad Institute Genomics Platform"/>
            <consortium name="The Broad Institute Genome Sequencing Center for Infectious Disease"/>
            <person name="Wu L."/>
            <person name="Ma J."/>
        </authorList>
    </citation>
    <scope>NUCLEOTIDE SEQUENCE [LARGE SCALE GENOMIC DNA]</scope>
    <source>
        <strain evidence="2">CCUG 58938</strain>
    </source>
</reference>
<sequence length="389" mass="44745">MTFNIFSCSFRIRAARYSFLFFILTGASVYVYAQDTKDLPSLNSIRTPNSPAFSILGVQPTSVERPNTPADIAVALDNATEGFKKFPQNFSLEFAPYWMTKKPKSVTWQADTMRTVGQSLFRTFSVSAATITKELDEKELRGLSYGFRTLLFSGKTSKKSIQRIHEIERELDTLARHYSEMALAEEAALRNELRKRLKEDSTQEAKNNTLKWFNAERTRINNEKTKRINDEAASAEGEKEEFAPQREGFIVELAYAGAYRNDTINTSSLRKGGYAFWLTPSYVKDDYSLVGVFRHLKDSLSNKSTEFGFRFIYTQSRYALSVEYLKGHYQSETALPDRERFSVLFEYMLDKNLWLNIGLGDDNKNIQSNNSIFSSIGLKYNFSRKRYSF</sequence>
<protein>
    <recommendedName>
        <fullName evidence="3">DUF481 domain-containing protein</fullName>
    </recommendedName>
</protein>
<evidence type="ECO:0000313" key="1">
    <source>
        <dbReference type="EMBL" id="MFD1001841.1"/>
    </source>
</evidence>
<comment type="caution">
    <text evidence="1">The sequence shown here is derived from an EMBL/GenBank/DDBJ whole genome shotgun (WGS) entry which is preliminary data.</text>
</comment>
<dbReference type="RefSeq" id="WP_377582293.1">
    <property type="nucleotide sequence ID" value="NZ_JBHTKA010000008.1"/>
</dbReference>
<organism evidence="1 2">
    <name type="scientific">Ohtaekwangia kribbensis</name>
    <dbReference type="NCBI Taxonomy" id="688913"/>
    <lineage>
        <taxon>Bacteria</taxon>
        <taxon>Pseudomonadati</taxon>
        <taxon>Bacteroidota</taxon>
        <taxon>Cytophagia</taxon>
        <taxon>Cytophagales</taxon>
        <taxon>Fulvivirgaceae</taxon>
        <taxon>Ohtaekwangia</taxon>
    </lineage>
</organism>
<dbReference type="EMBL" id="JBHTKA010000008">
    <property type="protein sequence ID" value="MFD1001841.1"/>
    <property type="molecule type" value="Genomic_DNA"/>
</dbReference>
<proteinExistence type="predicted"/>
<dbReference type="Proteomes" id="UP001597112">
    <property type="component" value="Unassembled WGS sequence"/>
</dbReference>
<accession>A0ABW3K8D2</accession>
<keyword evidence="2" id="KW-1185">Reference proteome</keyword>